<feature type="compositionally biased region" description="Polar residues" evidence="1">
    <location>
        <begin position="924"/>
        <end position="934"/>
    </location>
</feature>
<feature type="compositionally biased region" description="Polar residues" evidence="1">
    <location>
        <begin position="570"/>
        <end position="579"/>
    </location>
</feature>
<dbReference type="EMBL" id="KZ451906">
    <property type="protein sequence ID" value="PKA64010.1"/>
    <property type="molecule type" value="Genomic_DNA"/>
</dbReference>
<feature type="region of interest" description="Disordered" evidence="1">
    <location>
        <begin position="922"/>
        <end position="1047"/>
    </location>
</feature>
<feature type="compositionally biased region" description="Basic and acidic residues" evidence="1">
    <location>
        <begin position="651"/>
        <end position="661"/>
    </location>
</feature>
<evidence type="ECO:0000313" key="3">
    <source>
        <dbReference type="Proteomes" id="UP000236161"/>
    </source>
</evidence>
<feature type="compositionally biased region" description="Low complexity" evidence="1">
    <location>
        <begin position="421"/>
        <end position="438"/>
    </location>
</feature>
<evidence type="ECO:0000313" key="2">
    <source>
        <dbReference type="EMBL" id="PKA64010.1"/>
    </source>
</evidence>
<feature type="region of interest" description="Disordered" evidence="1">
    <location>
        <begin position="331"/>
        <end position="460"/>
    </location>
</feature>
<feature type="compositionally biased region" description="Low complexity" evidence="1">
    <location>
        <begin position="334"/>
        <end position="348"/>
    </location>
</feature>
<feature type="region of interest" description="Disordered" evidence="1">
    <location>
        <begin position="1113"/>
        <end position="1132"/>
    </location>
</feature>
<dbReference type="Proteomes" id="UP000236161">
    <property type="component" value="Unassembled WGS sequence"/>
</dbReference>
<feature type="compositionally biased region" description="Basic and acidic residues" evidence="1">
    <location>
        <begin position="1319"/>
        <end position="1332"/>
    </location>
</feature>
<feature type="region of interest" description="Disordered" evidence="1">
    <location>
        <begin position="1306"/>
        <end position="1351"/>
    </location>
</feature>
<name>A0A2I0B897_9ASPA</name>
<dbReference type="OrthoDB" id="767933at2759"/>
<reference evidence="2 3" key="1">
    <citation type="journal article" date="2017" name="Nature">
        <title>The Apostasia genome and the evolution of orchids.</title>
        <authorList>
            <person name="Zhang G.Q."/>
            <person name="Liu K.W."/>
            <person name="Li Z."/>
            <person name="Lohaus R."/>
            <person name="Hsiao Y.Y."/>
            <person name="Niu S.C."/>
            <person name="Wang J.Y."/>
            <person name="Lin Y.C."/>
            <person name="Xu Q."/>
            <person name="Chen L.J."/>
            <person name="Yoshida K."/>
            <person name="Fujiwara S."/>
            <person name="Wang Z.W."/>
            <person name="Zhang Y.Q."/>
            <person name="Mitsuda N."/>
            <person name="Wang M."/>
            <person name="Liu G.H."/>
            <person name="Pecoraro L."/>
            <person name="Huang H.X."/>
            <person name="Xiao X.J."/>
            <person name="Lin M."/>
            <person name="Wu X.Y."/>
            <person name="Wu W.L."/>
            <person name="Chen Y.Y."/>
            <person name="Chang S.B."/>
            <person name="Sakamoto S."/>
            <person name="Ohme-Takagi M."/>
            <person name="Yagi M."/>
            <person name="Zeng S.J."/>
            <person name="Shen C.Y."/>
            <person name="Yeh C.M."/>
            <person name="Luo Y.B."/>
            <person name="Tsai W.C."/>
            <person name="Van de Peer Y."/>
            <person name="Liu Z.J."/>
        </authorList>
    </citation>
    <scope>NUCLEOTIDE SEQUENCE [LARGE SCALE GENOMIC DNA]</scope>
    <source>
        <strain evidence="3">cv. Shenzhen</strain>
        <tissue evidence="2">Stem</tissue>
    </source>
</reference>
<evidence type="ECO:0008006" key="4">
    <source>
        <dbReference type="Google" id="ProtNLM"/>
    </source>
</evidence>
<feature type="region of interest" description="Disordered" evidence="1">
    <location>
        <begin position="229"/>
        <end position="248"/>
    </location>
</feature>
<feature type="compositionally biased region" description="Polar residues" evidence="1">
    <location>
        <begin position="980"/>
        <end position="1002"/>
    </location>
</feature>
<feature type="compositionally biased region" description="Polar residues" evidence="1">
    <location>
        <begin position="1192"/>
        <end position="1208"/>
    </location>
</feature>
<feature type="compositionally biased region" description="Polar residues" evidence="1">
    <location>
        <begin position="395"/>
        <end position="417"/>
    </location>
</feature>
<feature type="region of interest" description="Disordered" evidence="1">
    <location>
        <begin position="836"/>
        <end position="856"/>
    </location>
</feature>
<keyword evidence="3" id="KW-1185">Reference proteome</keyword>
<organism evidence="2 3">
    <name type="scientific">Apostasia shenzhenica</name>
    <dbReference type="NCBI Taxonomy" id="1088818"/>
    <lineage>
        <taxon>Eukaryota</taxon>
        <taxon>Viridiplantae</taxon>
        <taxon>Streptophyta</taxon>
        <taxon>Embryophyta</taxon>
        <taxon>Tracheophyta</taxon>
        <taxon>Spermatophyta</taxon>
        <taxon>Magnoliopsida</taxon>
        <taxon>Liliopsida</taxon>
        <taxon>Asparagales</taxon>
        <taxon>Orchidaceae</taxon>
        <taxon>Apostasioideae</taxon>
        <taxon>Apostasia</taxon>
    </lineage>
</organism>
<dbReference type="STRING" id="1088818.A0A2I0B897"/>
<feature type="region of interest" description="Disordered" evidence="1">
    <location>
        <begin position="641"/>
        <end position="664"/>
    </location>
</feature>
<sequence length="1373" mass="149913">MNSDAPLDYALFQLSPKRTRCELFVSGNGRTEKLATGFLKPFMTHLKVAEEQVCHGVQAVRLEVEQGKSSAEWFNKGTVERFVRFVSTPEVLELVNTFDAELSQLEGARKIYSQGAGGQYFGESGINTIAAADATKKELLRAIDVRLVAVKQDLATACVRASAAGFRLETVSQLLRFAEQFGAFCLSEACKKFLSVCQQRPELFSHLHALPLPASHPQWKGFDDANVRSSSGSDMSIDEPEIEQNGPDKLKTTKYFGGQHCSKSMSEQQLVMAESVTTISMLSRPHSQQFAGNVEEPALTATSSSEPAQAVGGGSKRLSVQDRINLFESKQKQSVSVNLSGGSSSTTSIVRLPGAKVEHRRSPSEASVEKSVLRRWSGASDMSIELNSNSSSNNQKEGGSTTATPTSSVNLQTNSRNTDVEASGLKEASKSKSLLSSKNRSMATSTFSSSQDQDETTPKGKAWLGDAVCREDAASNSVASPTSTLDKGHGLTRGCTSGSLDGPGQSGLADRFVSQTRSNGFSNSGKVSGLKESTASMTDSKDTSVEIVKDPTVSGIPSRSALSPAVLAETRNQTSLTPQSRDKTEEPDIAVKSHVTSLSKHNEVARKKEDIVGIKSKDASVSGNQLIPSNGKMEDISAKGISLQPQTHENTSNRKQKETTHKSVAAPQVPKQNFLAEAQASASQGMRFLGKTSGANQMKLAGKKDANCPVDGSDVPVSRNRKAKEVLEVTSLSASVEEPYSVQPTKCNQELNDELQMKADKLEKLFAEHKLRIHGDLVASSRRSKTSDGHLARSVDKTPIHSLTSQVLEKSLQRQGSGNMVEINSNLLLKMVDKSDLSDSNSQKIRNLTPADESRGKLYGRYMQKRDDKLREESRSKRVQKEAKMKAMHDSLELSQAELKARFAGCSEGRDIINARHRAEKMRSFNSRSTLKNTEQTSESLTEEDEDEQELSESSSGNLSQRHLISKNLSSSNSRTSVNATPKQSVKSINSGSFRRQGQSETPVAHSVPNLSDFKNENPKPSMLVSKVSPHGQPRSYGRSKSSMENTEILKEDQARRSNSMRKGAVVHGELKDLSSFNTENSNMVSGELRQYVKKGNDEQQGSGRLTTKMKPIISPEDVKHEEESDDLVNDQENTLNMIKDDEEFKRASAKGNNQVMDLSIDSDTENFRQRQGSGKPESANNDSGIIFPKFNSASTSQYSPEDSPGSWNSQVHNSLVYTQEASDVDASMDSPIDSPASWNLHPLNQLMDTDAARMRKKWGSAQIPVIAAGASHQSRRDVTKGFKRLLKFGRKSRGAEYLVSDWVSASTTSEGDDDTEDGRDLIARPSDDFRKSRMGYSMNEGINDSNAFPEQAPRSFFSLSSFRSKPSESKPR</sequence>
<feature type="compositionally biased region" description="Low complexity" evidence="1">
    <location>
        <begin position="966"/>
        <end position="979"/>
    </location>
</feature>
<feature type="region of interest" description="Disordered" evidence="1">
    <location>
        <begin position="1150"/>
        <end position="1208"/>
    </location>
</feature>
<feature type="compositionally biased region" description="Acidic residues" evidence="1">
    <location>
        <begin position="941"/>
        <end position="951"/>
    </location>
</feature>
<gene>
    <name evidence="2" type="ORF">AXF42_Ash005022</name>
</gene>
<protein>
    <recommendedName>
        <fullName evidence="4">COP1-interacting protein 7</fullName>
    </recommendedName>
</protein>
<evidence type="ECO:0000256" key="1">
    <source>
        <dbReference type="SAM" id="MobiDB-lite"/>
    </source>
</evidence>
<proteinExistence type="predicted"/>
<feature type="compositionally biased region" description="Polar residues" evidence="1">
    <location>
        <begin position="439"/>
        <end position="451"/>
    </location>
</feature>
<feature type="compositionally biased region" description="Basic and acidic residues" evidence="1">
    <location>
        <begin position="356"/>
        <end position="372"/>
    </location>
</feature>
<dbReference type="PANTHER" id="PTHR31008">
    <property type="entry name" value="COP1-INTERACTING PROTEIN-RELATED"/>
    <property type="match status" value="1"/>
</dbReference>
<accession>A0A2I0B897</accession>
<feature type="compositionally biased region" description="Polar residues" evidence="1">
    <location>
        <begin position="516"/>
        <end position="538"/>
    </location>
</feature>
<dbReference type="PANTHER" id="PTHR31008:SF15">
    <property type="entry name" value="GPI-ANCHORED ADHESIN-LIKE PROTEIN"/>
    <property type="match status" value="1"/>
</dbReference>
<feature type="compositionally biased region" description="Basic and acidic residues" evidence="1">
    <location>
        <begin position="539"/>
        <end position="549"/>
    </location>
</feature>
<feature type="region of interest" description="Disordered" evidence="1">
    <location>
        <begin position="516"/>
        <end position="588"/>
    </location>
</feature>